<evidence type="ECO:0000256" key="1">
    <source>
        <dbReference type="SAM" id="Coils"/>
    </source>
</evidence>
<evidence type="ECO:0000313" key="2">
    <source>
        <dbReference type="EMBL" id="SDL36810.1"/>
    </source>
</evidence>
<protein>
    <submittedName>
        <fullName evidence="2">Uncharacterized protein</fullName>
    </submittedName>
</protein>
<accession>A0A1G9JGV4</accession>
<dbReference type="Proteomes" id="UP000198683">
    <property type="component" value="Unassembled WGS sequence"/>
</dbReference>
<organism evidence="2 3">
    <name type="scientific">Nonomuraea maritima</name>
    <dbReference type="NCBI Taxonomy" id="683260"/>
    <lineage>
        <taxon>Bacteria</taxon>
        <taxon>Bacillati</taxon>
        <taxon>Actinomycetota</taxon>
        <taxon>Actinomycetes</taxon>
        <taxon>Streptosporangiales</taxon>
        <taxon>Streptosporangiaceae</taxon>
        <taxon>Nonomuraea</taxon>
    </lineage>
</organism>
<dbReference type="AlphaFoldDB" id="A0A1G9JGV4"/>
<name>A0A1G9JGV4_9ACTN</name>
<dbReference type="EMBL" id="FNFB01000020">
    <property type="protein sequence ID" value="SDL36810.1"/>
    <property type="molecule type" value="Genomic_DNA"/>
</dbReference>
<keyword evidence="3" id="KW-1185">Reference proteome</keyword>
<keyword evidence="1" id="KW-0175">Coiled coil</keyword>
<reference evidence="2 3" key="1">
    <citation type="submission" date="2016-10" db="EMBL/GenBank/DDBJ databases">
        <authorList>
            <person name="de Groot N.N."/>
        </authorList>
    </citation>
    <scope>NUCLEOTIDE SEQUENCE [LARGE SCALE GENOMIC DNA]</scope>
    <source>
        <strain evidence="2 3">CGMCC 4.5681</strain>
    </source>
</reference>
<evidence type="ECO:0000313" key="3">
    <source>
        <dbReference type="Proteomes" id="UP000198683"/>
    </source>
</evidence>
<gene>
    <name evidence="2" type="ORF">SAMN05421874_12057</name>
</gene>
<sequence length="105" mass="11441">MPHPVSAAPQPLGPPPEPVEIVTWSRIPCHHAGMSSTERLEQASVEYADATKRAQEARARLMDAIVQAARDGVRQIQIVRATGYTREAIRQICANAGLTEDPSRS</sequence>
<feature type="coiled-coil region" evidence="1">
    <location>
        <begin position="40"/>
        <end position="67"/>
    </location>
</feature>
<proteinExistence type="predicted"/>